<evidence type="ECO:0000256" key="1">
    <source>
        <dbReference type="ARBA" id="ARBA00004429"/>
    </source>
</evidence>
<keyword evidence="7 8" id="KW-0472">Membrane</keyword>
<feature type="transmembrane region" description="Helical" evidence="8">
    <location>
        <begin position="241"/>
        <end position="261"/>
    </location>
</feature>
<evidence type="ECO:0000256" key="3">
    <source>
        <dbReference type="ARBA" id="ARBA00022475"/>
    </source>
</evidence>
<dbReference type="Proteomes" id="UP000245865">
    <property type="component" value="Unassembled WGS sequence"/>
</dbReference>
<comment type="similarity">
    <text evidence="8">Belongs to the binding-protein-dependent transport system permease family.</text>
</comment>
<keyword evidence="5 8" id="KW-0812">Transmembrane</keyword>
<evidence type="ECO:0000256" key="5">
    <source>
        <dbReference type="ARBA" id="ARBA00022692"/>
    </source>
</evidence>
<name>A0A316JJM7_9HYPH</name>
<dbReference type="SUPFAM" id="SSF161098">
    <property type="entry name" value="MetI-like"/>
    <property type="match status" value="1"/>
</dbReference>
<gene>
    <name evidence="10" type="ORF">DKP76_02755</name>
</gene>
<dbReference type="EMBL" id="QGDB01000001">
    <property type="protein sequence ID" value="PWL19483.1"/>
    <property type="molecule type" value="Genomic_DNA"/>
</dbReference>
<dbReference type="RefSeq" id="WP_109704871.1">
    <property type="nucleotide sequence ID" value="NZ_QGDB01000001.1"/>
</dbReference>
<keyword evidence="11" id="KW-1185">Reference proteome</keyword>
<dbReference type="PANTHER" id="PTHR43357:SF4">
    <property type="entry name" value="INNER MEMBRANE ABC TRANSPORTER PERMEASE PROTEIN YDCV"/>
    <property type="match status" value="1"/>
</dbReference>
<organism evidence="10 11">
    <name type="scientific">Falsochrobactrum shanghaiense</name>
    <dbReference type="NCBI Taxonomy" id="2201899"/>
    <lineage>
        <taxon>Bacteria</taxon>
        <taxon>Pseudomonadati</taxon>
        <taxon>Pseudomonadota</taxon>
        <taxon>Alphaproteobacteria</taxon>
        <taxon>Hyphomicrobiales</taxon>
        <taxon>Brucellaceae</taxon>
        <taxon>Falsochrobactrum</taxon>
    </lineage>
</organism>
<evidence type="ECO:0000256" key="2">
    <source>
        <dbReference type="ARBA" id="ARBA00022448"/>
    </source>
</evidence>
<comment type="caution">
    <text evidence="10">The sequence shown here is derived from an EMBL/GenBank/DDBJ whole genome shotgun (WGS) entry which is preliminary data.</text>
</comment>
<feature type="transmembrane region" description="Helical" evidence="8">
    <location>
        <begin position="108"/>
        <end position="131"/>
    </location>
</feature>
<dbReference type="GO" id="GO:0005886">
    <property type="term" value="C:plasma membrane"/>
    <property type="evidence" value="ECO:0007669"/>
    <property type="project" value="UniProtKB-SubCell"/>
</dbReference>
<protein>
    <submittedName>
        <fullName evidence="10">ABC transporter permease</fullName>
    </submittedName>
</protein>
<dbReference type="Gene3D" id="1.10.3720.10">
    <property type="entry name" value="MetI-like"/>
    <property type="match status" value="1"/>
</dbReference>
<feature type="transmembrane region" description="Helical" evidence="8">
    <location>
        <begin position="68"/>
        <end position="96"/>
    </location>
</feature>
<feature type="transmembrane region" description="Helical" evidence="8">
    <location>
        <begin position="137"/>
        <end position="156"/>
    </location>
</feature>
<proteinExistence type="inferred from homology"/>
<keyword evidence="4" id="KW-0997">Cell inner membrane</keyword>
<dbReference type="GO" id="GO:0055085">
    <property type="term" value="P:transmembrane transport"/>
    <property type="evidence" value="ECO:0007669"/>
    <property type="project" value="InterPro"/>
</dbReference>
<dbReference type="OrthoDB" id="8156137at2"/>
<evidence type="ECO:0000256" key="4">
    <source>
        <dbReference type="ARBA" id="ARBA00022519"/>
    </source>
</evidence>
<evidence type="ECO:0000313" key="11">
    <source>
        <dbReference type="Proteomes" id="UP000245865"/>
    </source>
</evidence>
<dbReference type="CDD" id="cd06261">
    <property type="entry name" value="TM_PBP2"/>
    <property type="match status" value="1"/>
</dbReference>
<evidence type="ECO:0000256" key="7">
    <source>
        <dbReference type="ARBA" id="ARBA00023136"/>
    </source>
</evidence>
<keyword evidence="3" id="KW-1003">Cell membrane</keyword>
<comment type="subcellular location">
    <subcellularLocation>
        <location evidence="1">Cell inner membrane</location>
        <topology evidence="1">Multi-pass membrane protein</topology>
    </subcellularLocation>
    <subcellularLocation>
        <location evidence="8">Cell membrane</location>
        <topology evidence="8">Multi-pass membrane protein</topology>
    </subcellularLocation>
</comment>
<feature type="domain" description="ABC transmembrane type-1" evidence="9">
    <location>
        <begin position="73"/>
        <end position="261"/>
    </location>
</feature>
<dbReference type="PROSITE" id="PS50928">
    <property type="entry name" value="ABC_TM1"/>
    <property type="match status" value="1"/>
</dbReference>
<evidence type="ECO:0000256" key="6">
    <source>
        <dbReference type="ARBA" id="ARBA00022989"/>
    </source>
</evidence>
<evidence type="ECO:0000259" key="9">
    <source>
        <dbReference type="PROSITE" id="PS50928"/>
    </source>
</evidence>
<feature type="transmembrane region" description="Helical" evidence="8">
    <location>
        <begin position="197"/>
        <end position="221"/>
    </location>
</feature>
<dbReference type="AlphaFoldDB" id="A0A316JJM7"/>
<feature type="transmembrane region" description="Helical" evidence="8">
    <location>
        <begin position="21"/>
        <end position="48"/>
    </location>
</feature>
<evidence type="ECO:0000256" key="8">
    <source>
        <dbReference type="RuleBase" id="RU363032"/>
    </source>
</evidence>
<dbReference type="PANTHER" id="PTHR43357">
    <property type="entry name" value="INNER MEMBRANE ABC TRANSPORTER PERMEASE PROTEIN YDCV"/>
    <property type="match status" value="1"/>
</dbReference>
<reference evidence="10 11" key="1">
    <citation type="submission" date="2018-05" db="EMBL/GenBank/DDBJ databases">
        <title>Comparative genomic sequence analysis between strain HN4 and CCM 8460T (Falsochrobactrum ovis) will provide more evidence to prove that HN4 is a new species of Falsochrobactrum.</title>
        <authorList>
            <person name="Lyu W."/>
            <person name="Sun L."/>
            <person name="Yao L."/>
        </authorList>
    </citation>
    <scope>NUCLEOTIDE SEQUENCE [LARGE SCALE GENOMIC DNA]</scope>
    <source>
        <strain evidence="10 11">HN4</strain>
    </source>
</reference>
<keyword evidence="2 8" id="KW-0813">Transport</keyword>
<accession>A0A316JJM7</accession>
<dbReference type="InterPro" id="IPR035906">
    <property type="entry name" value="MetI-like_sf"/>
</dbReference>
<dbReference type="InterPro" id="IPR000515">
    <property type="entry name" value="MetI-like"/>
</dbReference>
<dbReference type="Pfam" id="PF00528">
    <property type="entry name" value="BPD_transp_1"/>
    <property type="match status" value="1"/>
</dbReference>
<sequence length="276" mass="29917">MSSSPAARTVTARLGRALLTLFVVAFFVFLLAPIAIVVLFSFVDAAFVRFPIESFSLRWYVRMIEYKPFLSSLGFSLVVAIVSGLIALIISLPAALSLARSRGALAEMVVTLLLAPLSMPMILLGVALLYYLSWMGLGISVTSLLIGHVVVSIPYVTRTIIAVYQGASPSFEESARILGATRWQVFRHVTLPLIRPGIISGLLFSMLVSLDNLPISLFFAGSTTNTLPVVMLAYQQNQFDPAIGAISTVQLLVAVVTLLLIQRFAGLKNLVSQNVR</sequence>
<evidence type="ECO:0000313" key="10">
    <source>
        <dbReference type="EMBL" id="PWL19483.1"/>
    </source>
</evidence>
<keyword evidence="6 8" id="KW-1133">Transmembrane helix</keyword>